<dbReference type="AlphaFoldDB" id="A0AAD4NEA1"/>
<organism evidence="6 7">
    <name type="scientific">Ditylenchus destructor</name>
    <dbReference type="NCBI Taxonomy" id="166010"/>
    <lineage>
        <taxon>Eukaryota</taxon>
        <taxon>Metazoa</taxon>
        <taxon>Ecdysozoa</taxon>
        <taxon>Nematoda</taxon>
        <taxon>Chromadorea</taxon>
        <taxon>Rhabditida</taxon>
        <taxon>Tylenchina</taxon>
        <taxon>Tylenchomorpha</taxon>
        <taxon>Sphaerularioidea</taxon>
        <taxon>Anguinidae</taxon>
        <taxon>Anguininae</taxon>
        <taxon>Ditylenchus</taxon>
    </lineage>
</organism>
<keyword evidence="3" id="KW-0648">Protein biosynthesis</keyword>
<dbReference type="CDD" id="cd00292">
    <property type="entry name" value="EF1B"/>
    <property type="match status" value="1"/>
</dbReference>
<dbReference type="SUPFAM" id="SSF54984">
    <property type="entry name" value="eEF-1beta-like"/>
    <property type="match status" value="1"/>
</dbReference>
<evidence type="ECO:0000256" key="2">
    <source>
        <dbReference type="ARBA" id="ARBA00022768"/>
    </source>
</evidence>
<evidence type="ECO:0000313" key="7">
    <source>
        <dbReference type="Proteomes" id="UP001201812"/>
    </source>
</evidence>
<evidence type="ECO:0000256" key="4">
    <source>
        <dbReference type="SAM" id="MobiDB-lite"/>
    </source>
</evidence>
<dbReference type="FunFam" id="3.30.70.60:FF:000001">
    <property type="entry name" value="Elongation factor 1-beta 1 like"/>
    <property type="match status" value="1"/>
</dbReference>
<dbReference type="Pfam" id="PF00736">
    <property type="entry name" value="EF1_GNE"/>
    <property type="match status" value="1"/>
</dbReference>
<evidence type="ECO:0000256" key="3">
    <source>
        <dbReference type="ARBA" id="ARBA00022917"/>
    </source>
</evidence>
<name>A0AAD4NEA1_9BILA</name>
<gene>
    <name evidence="6" type="ORF">DdX_04330</name>
</gene>
<feature type="domain" description="Translation elongation factor EF1B beta/delta subunit guanine nucleotide exchange" evidence="5">
    <location>
        <begin position="89"/>
        <end position="175"/>
    </location>
</feature>
<dbReference type="GO" id="GO:0005853">
    <property type="term" value="C:eukaryotic translation elongation factor 1 complex"/>
    <property type="evidence" value="ECO:0007669"/>
    <property type="project" value="InterPro"/>
</dbReference>
<evidence type="ECO:0000313" key="6">
    <source>
        <dbReference type="EMBL" id="KAI1722035.1"/>
    </source>
</evidence>
<feature type="region of interest" description="Disordered" evidence="4">
    <location>
        <begin position="56"/>
        <end position="82"/>
    </location>
</feature>
<reference evidence="6" key="1">
    <citation type="submission" date="2022-01" db="EMBL/GenBank/DDBJ databases">
        <title>Genome Sequence Resource for Two Populations of Ditylenchus destructor, the Migratory Endoparasitic Phytonematode.</title>
        <authorList>
            <person name="Zhang H."/>
            <person name="Lin R."/>
            <person name="Xie B."/>
        </authorList>
    </citation>
    <scope>NUCLEOTIDE SEQUENCE</scope>
    <source>
        <strain evidence="6">BazhouSP</strain>
    </source>
</reference>
<keyword evidence="2" id="KW-0251">Elongation factor</keyword>
<evidence type="ECO:0000256" key="1">
    <source>
        <dbReference type="ARBA" id="ARBA00007411"/>
    </source>
</evidence>
<dbReference type="Proteomes" id="UP001201812">
    <property type="component" value="Unassembled WGS sequence"/>
</dbReference>
<dbReference type="InterPro" id="IPR014717">
    <property type="entry name" value="Transl_elong_EF1B/ribsomal_bS6"/>
</dbReference>
<dbReference type="InterPro" id="IPR014038">
    <property type="entry name" value="EF1B_bsu/dsu_GNE"/>
</dbReference>
<protein>
    <submittedName>
        <fullName evidence="6">EF-1 guanine nucleotide exchange domain-containing protein</fullName>
    </submittedName>
</protein>
<sequence>MSADIKLDLENRFDSIFGESKSGIFLNPESLVNLNLIPLKQSGDAEKVKSAIGLKSWQEGGGTDSSESEENYGTDNSKSKGDQLVLNGRSKVVFDVRPVDAATNMAELERVVRSIQADGIQWGESQVLPVVFGIKKLRIACLLDDKKVTSEWVEDGIAGRDDLVQSVDIVGVENYKPNQKSAE</sequence>
<dbReference type="PANTHER" id="PTHR11595">
    <property type="entry name" value="EF-HAND AND COILED-COIL DOMAIN-CONTAINING FAMILY MEMBER"/>
    <property type="match status" value="1"/>
</dbReference>
<dbReference type="GO" id="GO:0005829">
    <property type="term" value="C:cytosol"/>
    <property type="evidence" value="ECO:0007669"/>
    <property type="project" value="TreeGrafter"/>
</dbReference>
<dbReference type="PANTHER" id="PTHR11595:SF21">
    <property type="entry name" value="ELONGATION FACTOR 1-BETA"/>
    <property type="match status" value="1"/>
</dbReference>
<dbReference type="InterPro" id="IPR036219">
    <property type="entry name" value="eEF-1beta-like_sf"/>
</dbReference>
<dbReference type="InterPro" id="IPR049720">
    <property type="entry name" value="EF1B_bsu/dsu"/>
</dbReference>
<dbReference type="Gene3D" id="3.30.70.60">
    <property type="match status" value="1"/>
</dbReference>
<keyword evidence="7" id="KW-1185">Reference proteome</keyword>
<comment type="similarity">
    <text evidence="1">Belongs to the EF-1-beta/EF-1-delta family.</text>
</comment>
<dbReference type="GO" id="GO:0005085">
    <property type="term" value="F:guanyl-nucleotide exchange factor activity"/>
    <property type="evidence" value="ECO:0007669"/>
    <property type="project" value="TreeGrafter"/>
</dbReference>
<comment type="caution">
    <text evidence="6">The sequence shown here is derived from an EMBL/GenBank/DDBJ whole genome shotgun (WGS) entry which is preliminary data.</text>
</comment>
<accession>A0AAD4NEA1</accession>
<dbReference type="EMBL" id="JAKKPZ010000004">
    <property type="protein sequence ID" value="KAI1722035.1"/>
    <property type="molecule type" value="Genomic_DNA"/>
</dbReference>
<proteinExistence type="inferred from homology"/>
<evidence type="ECO:0000259" key="5">
    <source>
        <dbReference type="SMART" id="SM00888"/>
    </source>
</evidence>
<dbReference type="SMART" id="SM00888">
    <property type="entry name" value="EF1_GNE"/>
    <property type="match status" value="1"/>
</dbReference>
<dbReference type="GO" id="GO:0003746">
    <property type="term" value="F:translation elongation factor activity"/>
    <property type="evidence" value="ECO:0007669"/>
    <property type="project" value="UniProtKB-KW"/>
</dbReference>